<accession>Q2SPJ6</accession>
<evidence type="ECO:0000313" key="3">
    <source>
        <dbReference type="Proteomes" id="UP000000238"/>
    </source>
</evidence>
<organism evidence="2 3">
    <name type="scientific">Hahella chejuensis (strain KCTC 2396)</name>
    <dbReference type="NCBI Taxonomy" id="349521"/>
    <lineage>
        <taxon>Bacteria</taxon>
        <taxon>Pseudomonadati</taxon>
        <taxon>Pseudomonadota</taxon>
        <taxon>Gammaproteobacteria</taxon>
        <taxon>Oceanospirillales</taxon>
        <taxon>Hahellaceae</taxon>
        <taxon>Hahella</taxon>
    </lineage>
</organism>
<protein>
    <recommendedName>
        <fullName evidence="4">Molecular chaperone</fullName>
    </recommendedName>
</protein>
<evidence type="ECO:0008006" key="4">
    <source>
        <dbReference type="Google" id="ProtNLM"/>
    </source>
</evidence>
<gene>
    <name evidence="2" type="ordered locus">HCH_00523</name>
</gene>
<dbReference type="OrthoDB" id="5643278at2"/>
<keyword evidence="3" id="KW-1185">Reference proteome</keyword>
<dbReference type="Pfam" id="PF13591">
    <property type="entry name" value="MerR_2"/>
    <property type="match status" value="1"/>
</dbReference>
<dbReference type="eggNOG" id="COG0789">
    <property type="taxonomic scope" value="Bacteria"/>
</dbReference>
<reference evidence="2 3" key="1">
    <citation type="journal article" date="2005" name="Nucleic Acids Res.">
        <title>Genomic blueprint of Hahella chejuensis, a marine microbe producing an algicidal agent.</title>
        <authorList>
            <person name="Jeong H."/>
            <person name="Yim J.H."/>
            <person name="Lee C."/>
            <person name="Choi S.-H."/>
            <person name="Park Y.K."/>
            <person name="Yoon S.H."/>
            <person name="Hur C.-G."/>
            <person name="Kang H.-Y."/>
            <person name="Kim D."/>
            <person name="Lee H.H."/>
            <person name="Park K.H."/>
            <person name="Park S.-H."/>
            <person name="Park H.-S."/>
            <person name="Lee H.K."/>
            <person name="Oh T.K."/>
            <person name="Kim J.F."/>
        </authorList>
    </citation>
    <scope>NUCLEOTIDE SEQUENCE [LARGE SCALE GENOMIC DNA]</scope>
    <source>
        <strain evidence="2 3">KCTC 2396</strain>
    </source>
</reference>
<keyword evidence="1" id="KW-0175">Coiled coil</keyword>
<dbReference type="SUPFAM" id="SSF46955">
    <property type="entry name" value="Putative DNA-binding domain"/>
    <property type="match status" value="1"/>
</dbReference>
<name>Q2SPJ6_HAHCH</name>
<feature type="coiled-coil region" evidence="1">
    <location>
        <begin position="85"/>
        <end position="112"/>
    </location>
</feature>
<dbReference type="InterPro" id="IPR009061">
    <property type="entry name" value="DNA-bd_dom_put_sf"/>
</dbReference>
<evidence type="ECO:0000256" key="1">
    <source>
        <dbReference type="SAM" id="Coils"/>
    </source>
</evidence>
<dbReference type="KEGG" id="hch:HCH_00523"/>
<proteinExistence type="predicted"/>
<dbReference type="STRING" id="349521.HCH_00523"/>
<dbReference type="Proteomes" id="UP000000238">
    <property type="component" value="Chromosome"/>
</dbReference>
<dbReference type="AlphaFoldDB" id="Q2SPJ6"/>
<evidence type="ECO:0000313" key="2">
    <source>
        <dbReference type="EMBL" id="ABC27428.1"/>
    </source>
</evidence>
<dbReference type="EMBL" id="CP000155">
    <property type="protein sequence ID" value="ABC27428.1"/>
    <property type="molecule type" value="Genomic_DNA"/>
</dbReference>
<dbReference type="Gene3D" id="1.10.1660.10">
    <property type="match status" value="1"/>
</dbReference>
<dbReference type="HOGENOM" id="CLU_144710_3_1_6"/>
<dbReference type="RefSeq" id="WP_011394505.1">
    <property type="nucleotide sequence ID" value="NC_007645.1"/>
</dbReference>
<sequence>MTRKTIVSTVEVLGQSDTYTLRELCERGGVNAEFIIELVSYGVIAPVEERPAHQWQFDTLALARLSRAMRLQRDLQLNLPGLAMSLDLLDEVNELRREVARLNQQLSRLIAD</sequence>